<dbReference type="AlphaFoldDB" id="A0A9N9B8L1"/>
<dbReference type="Gene3D" id="3.80.10.10">
    <property type="entry name" value="Ribonuclease Inhibitor"/>
    <property type="match status" value="1"/>
</dbReference>
<dbReference type="Pfam" id="PF12937">
    <property type="entry name" value="F-box-like"/>
    <property type="match status" value="1"/>
</dbReference>
<reference evidence="2" key="1">
    <citation type="submission" date="2021-06" db="EMBL/GenBank/DDBJ databases">
        <authorList>
            <person name="Kallberg Y."/>
            <person name="Tangrot J."/>
            <person name="Rosling A."/>
        </authorList>
    </citation>
    <scope>NUCLEOTIDE SEQUENCE</scope>
    <source>
        <strain evidence="2">CL551</strain>
    </source>
</reference>
<feature type="domain" description="F-box" evidence="1">
    <location>
        <begin position="1"/>
        <end position="44"/>
    </location>
</feature>
<dbReference type="InterPro" id="IPR032675">
    <property type="entry name" value="LRR_dom_sf"/>
</dbReference>
<evidence type="ECO:0000313" key="3">
    <source>
        <dbReference type="Proteomes" id="UP000789342"/>
    </source>
</evidence>
<dbReference type="OrthoDB" id="2382657at2759"/>
<name>A0A9N9B8L1_9GLOM</name>
<sequence length="508" mass="58885">MCSSLPVEILQKIFSYLNVSSLHSCLLVNRCWCVSVIPLLWREPFDSFDYHKVQIWYKSANLIRTYVSCLPDEIKNSLMNENVILPHAALIKPTFEYSSFLQCLDYILLFQATGIWIAENERVTPRKIRKITFRHYLVAEELCKLFFRSSNLRYLKYDKTHDLPNSSDVEYIPLRHLPEAETCLSRLEKFCVMGSVPNVIISTIAQVAHNLKEIEIETLGDNDEILATLIGSQRNLRSLIIYAEDFLPTVAKALKHRVSNLRSVKLDWELSLPLDLFVDSVDLEKFSVHQYSSIARRETFEAFSNAEFRKLRKLHLITPRLYLDQMSKLIRNTGGSLRDLNIYFEKVNGIEHCKEFIHTIGKACPNIQKLHIFVPDEAIPLLPSLLMSCKQLRILEFLNGWLNTLHAFDVSKYLPEMGKVLPPKLSSLTMSGDWVLTAEAFRKFLEYCEIRLESGRMINFNFGRELTIEHVVIVEEYGAKGVLNVHPSTILGKNLKLFQRRIKQWNNI</sequence>
<dbReference type="InterPro" id="IPR036047">
    <property type="entry name" value="F-box-like_dom_sf"/>
</dbReference>
<dbReference type="InterPro" id="IPR001810">
    <property type="entry name" value="F-box_dom"/>
</dbReference>
<evidence type="ECO:0000313" key="2">
    <source>
        <dbReference type="EMBL" id="CAG8556219.1"/>
    </source>
</evidence>
<comment type="caution">
    <text evidence="2">The sequence shown here is derived from an EMBL/GenBank/DDBJ whole genome shotgun (WGS) entry which is preliminary data.</text>
</comment>
<evidence type="ECO:0000259" key="1">
    <source>
        <dbReference type="PROSITE" id="PS50181"/>
    </source>
</evidence>
<dbReference type="Gene3D" id="1.20.1280.50">
    <property type="match status" value="1"/>
</dbReference>
<accession>A0A9N9B8L1</accession>
<protein>
    <submittedName>
        <fullName evidence="2">7689_t:CDS:1</fullName>
    </submittedName>
</protein>
<keyword evidence="3" id="KW-1185">Reference proteome</keyword>
<dbReference type="SUPFAM" id="SSF52047">
    <property type="entry name" value="RNI-like"/>
    <property type="match status" value="1"/>
</dbReference>
<dbReference type="EMBL" id="CAJVPV010003626">
    <property type="protein sequence ID" value="CAG8556219.1"/>
    <property type="molecule type" value="Genomic_DNA"/>
</dbReference>
<gene>
    <name evidence="2" type="ORF">AMORRO_LOCUS5803</name>
</gene>
<dbReference type="SUPFAM" id="SSF81383">
    <property type="entry name" value="F-box domain"/>
    <property type="match status" value="1"/>
</dbReference>
<proteinExistence type="predicted"/>
<dbReference type="PROSITE" id="PS50181">
    <property type="entry name" value="FBOX"/>
    <property type="match status" value="1"/>
</dbReference>
<dbReference type="Proteomes" id="UP000789342">
    <property type="component" value="Unassembled WGS sequence"/>
</dbReference>
<organism evidence="2 3">
    <name type="scientific">Acaulospora morrowiae</name>
    <dbReference type="NCBI Taxonomy" id="94023"/>
    <lineage>
        <taxon>Eukaryota</taxon>
        <taxon>Fungi</taxon>
        <taxon>Fungi incertae sedis</taxon>
        <taxon>Mucoromycota</taxon>
        <taxon>Glomeromycotina</taxon>
        <taxon>Glomeromycetes</taxon>
        <taxon>Diversisporales</taxon>
        <taxon>Acaulosporaceae</taxon>
        <taxon>Acaulospora</taxon>
    </lineage>
</organism>